<gene>
    <name evidence="1" type="ORF">OMES3154_00244</name>
</gene>
<sequence>MQKKYLTEELTNEQLSCKYANEADMLNVVIFNKIAKEWRKENPNLKGNLRDYLSINELLVLANMENYNAIMIEKNISQKNRMIEIRNQARSQLLSLEELNNRSIKRLDNK</sequence>
<protein>
    <recommendedName>
        <fullName evidence="3">DNA-binding protein</fullName>
    </recommendedName>
</protein>
<dbReference type="Proteomes" id="UP000419017">
    <property type="component" value="Unassembled WGS sequence"/>
</dbReference>
<evidence type="ECO:0008006" key="3">
    <source>
        <dbReference type="Google" id="ProtNLM"/>
    </source>
</evidence>
<dbReference type="AlphaFoldDB" id="A0A6I8M809"/>
<dbReference type="EMBL" id="CABWIB010000001">
    <property type="protein sequence ID" value="VWL84972.1"/>
    <property type="molecule type" value="Genomic_DNA"/>
</dbReference>
<reference evidence="1 2" key="1">
    <citation type="submission" date="2019-10" db="EMBL/GenBank/DDBJ databases">
        <authorList>
            <person name="Blom J."/>
        </authorList>
    </citation>
    <scope>NUCLEOTIDE SEQUENCE [LARGE SCALE GENOMIC DNA]</scope>
    <source>
        <strain evidence="1 2">ES3154-GLU</strain>
    </source>
</reference>
<keyword evidence="2" id="KW-1185">Reference proteome</keyword>
<organism evidence="1 2">
    <name type="scientific">Oceanivirga miroungae</name>
    <dbReference type="NCBI Taxonomy" id="1130046"/>
    <lineage>
        <taxon>Bacteria</taxon>
        <taxon>Fusobacteriati</taxon>
        <taxon>Fusobacteriota</taxon>
        <taxon>Fusobacteriia</taxon>
        <taxon>Fusobacteriales</taxon>
        <taxon>Leptotrichiaceae</taxon>
        <taxon>Oceanivirga</taxon>
    </lineage>
</organism>
<evidence type="ECO:0000313" key="2">
    <source>
        <dbReference type="Proteomes" id="UP000419017"/>
    </source>
</evidence>
<evidence type="ECO:0000313" key="1">
    <source>
        <dbReference type="EMBL" id="VWL84972.1"/>
    </source>
</evidence>
<proteinExistence type="predicted"/>
<accession>A0A6I8M809</accession>
<name>A0A6I8M809_9FUSO</name>